<gene>
    <name evidence="2" type="ORF">HUN41_00181</name>
</gene>
<feature type="coiled-coil region" evidence="1">
    <location>
        <begin position="92"/>
        <end position="119"/>
    </location>
</feature>
<keyword evidence="3" id="KW-1185">Reference proteome</keyword>
<evidence type="ECO:0000256" key="1">
    <source>
        <dbReference type="SAM" id="Coils"/>
    </source>
</evidence>
<proteinExistence type="predicted"/>
<keyword evidence="1" id="KW-0175">Coiled coil</keyword>
<reference evidence="2 3" key="1">
    <citation type="submission" date="2020-07" db="EMBL/GenBank/DDBJ databases">
        <title>Streptomyces phage Genome sequencing and assembly.</title>
        <authorList>
            <person name="Sharma V."/>
            <person name="Hardy A."/>
            <person name="Frunzke J."/>
        </authorList>
    </citation>
    <scope>NUCLEOTIDE SEQUENCE [LARGE SCALE GENOMIC DNA]</scope>
</reference>
<name>A0A7G4AW88_9CAUD</name>
<evidence type="ECO:0000313" key="2">
    <source>
        <dbReference type="EMBL" id="QMP84278.1"/>
    </source>
</evidence>
<protein>
    <submittedName>
        <fullName evidence="2">Uncharacterized protein</fullName>
    </submittedName>
</protein>
<organism evidence="2 3">
    <name type="scientific">Streptomyces phage Coruscant</name>
    <dbReference type="NCBI Taxonomy" id="2739834"/>
    <lineage>
        <taxon>Viruses</taxon>
        <taxon>Duplodnaviria</taxon>
        <taxon>Heunggongvirae</taxon>
        <taxon>Uroviricota</taxon>
        <taxon>Caudoviricetes</taxon>
        <taxon>Stanwilliamsviridae</taxon>
        <taxon>Boydwoodruffvirinae</taxon>
        <taxon>Coruscantvirus</taxon>
        <taxon>Coruscantvirus coruscant</taxon>
    </lineage>
</organism>
<dbReference type="Proteomes" id="UP000515922">
    <property type="component" value="Segment"/>
</dbReference>
<evidence type="ECO:0000313" key="3">
    <source>
        <dbReference type="Proteomes" id="UP000515922"/>
    </source>
</evidence>
<accession>A0A7G4AW88</accession>
<dbReference type="EMBL" id="MT711976">
    <property type="protein sequence ID" value="QMP84278.1"/>
    <property type="molecule type" value="Genomic_DNA"/>
</dbReference>
<sequence>MESWGKQNFLNPVNSRDDGWFKFGLEYEATDRHININSKFCISDCSNKINLEFDLSIWKSGFSQKDFDKEVIKLRERRAKVKMFKDAIDEWYEEITTMYDQYELEMNKFMKKVTRKKNEKS</sequence>